<dbReference type="InterPro" id="IPR009962">
    <property type="entry name" value="DUF1488"/>
</dbReference>
<proteinExistence type="predicted"/>
<dbReference type="Proteomes" id="UP000291338">
    <property type="component" value="Unassembled WGS sequence"/>
</dbReference>
<dbReference type="InterPro" id="IPR036692">
    <property type="entry name" value="Shew3726-like_sf"/>
</dbReference>
<evidence type="ECO:0000313" key="2">
    <source>
        <dbReference type="Proteomes" id="UP000291338"/>
    </source>
</evidence>
<dbReference type="AlphaFoldDB" id="A0A4Q7IRR5"/>
<evidence type="ECO:0000313" key="1">
    <source>
        <dbReference type="EMBL" id="RZQ53867.1"/>
    </source>
</evidence>
<organism evidence="1 2">
    <name type="scientific">Pseudoalteromonas phenolica</name>
    <dbReference type="NCBI Taxonomy" id="161398"/>
    <lineage>
        <taxon>Bacteria</taxon>
        <taxon>Pseudomonadati</taxon>
        <taxon>Pseudomonadota</taxon>
        <taxon>Gammaproteobacteria</taxon>
        <taxon>Alteromonadales</taxon>
        <taxon>Pseudoalteromonadaceae</taxon>
        <taxon>Pseudoalteromonas</taxon>
    </lineage>
</organism>
<dbReference type="Gene3D" id="3.30.160.140">
    <property type="entry name" value="Shew3726-like"/>
    <property type="match status" value="1"/>
</dbReference>
<comment type="caution">
    <text evidence="1">The sequence shown here is derived from an EMBL/GenBank/DDBJ whole genome shotgun (WGS) entry which is preliminary data.</text>
</comment>
<accession>A0A4Q7IRR5</accession>
<dbReference type="Pfam" id="PF07369">
    <property type="entry name" value="DUF1488"/>
    <property type="match status" value="1"/>
</dbReference>
<gene>
    <name evidence="1" type="ORF">C1E23_07250</name>
</gene>
<dbReference type="EMBL" id="PPSX01000021">
    <property type="protein sequence ID" value="RZQ53867.1"/>
    <property type="molecule type" value="Genomic_DNA"/>
</dbReference>
<sequence>MNQAILFNDDASFNATQQRIEFTAMNSGLIIRCCVAFEGEEVTALAHFAEHQFDYEMQAEALIEDESYSAEGEVLLSRV</sequence>
<protein>
    <submittedName>
        <fullName evidence="1">DUF1488 domain-containing protein</fullName>
    </submittedName>
</protein>
<name>A0A4Q7IRR5_9GAMM</name>
<dbReference type="RefSeq" id="WP_130254941.1">
    <property type="nucleotide sequence ID" value="NZ_PPSX01000021.1"/>
</dbReference>
<dbReference type="SUPFAM" id="SSF160272">
    <property type="entry name" value="Shew3726-like"/>
    <property type="match status" value="1"/>
</dbReference>
<reference evidence="1 2" key="1">
    <citation type="submission" date="2018-01" db="EMBL/GenBank/DDBJ databases">
        <title>Co-occurrence of chitin degradation, pigmentation and bioactivity in marine Pseudoalteromonas.</title>
        <authorList>
            <person name="Paulsen S."/>
            <person name="Gram L."/>
            <person name="Machado H."/>
        </authorList>
    </citation>
    <scope>NUCLEOTIDE SEQUENCE [LARGE SCALE GENOMIC DNA]</scope>
    <source>
        <strain evidence="1 2">S3898</strain>
    </source>
</reference>